<feature type="compositionally biased region" description="Low complexity" evidence="5">
    <location>
        <begin position="966"/>
        <end position="975"/>
    </location>
</feature>
<organism evidence="8 9">
    <name type="scientific">Grimontia kaedaensis</name>
    <dbReference type="NCBI Taxonomy" id="2872157"/>
    <lineage>
        <taxon>Bacteria</taxon>
        <taxon>Pseudomonadati</taxon>
        <taxon>Pseudomonadota</taxon>
        <taxon>Gammaproteobacteria</taxon>
        <taxon>Vibrionales</taxon>
        <taxon>Vibrionaceae</taxon>
        <taxon>Grimontia</taxon>
    </lineage>
</organism>
<keyword evidence="1 4" id="KW-0645">Protease</keyword>
<feature type="active site" description="Charge relay system" evidence="4">
    <location>
        <position position="487"/>
    </location>
</feature>
<dbReference type="RefSeq" id="WP_251875311.1">
    <property type="nucleotide sequence ID" value="NZ_CP082275.1"/>
</dbReference>
<dbReference type="EMBL" id="CP082275">
    <property type="protein sequence ID" value="USH01195.1"/>
    <property type="molecule type" value="Genomic_DNA"/>
</dbReference>
<feature type="region of interest" description="Disordered" evidence="5">
    <location>
        <begin position="1316"/>
        <end position="1339"/>
    </location>
</feature>
<dbReference type="InterPro" id="IPR028974">
    <property type="entry name" value="TSP_type-3_rpt"/>
</dbReference>
<feature type="region of interest" description="Disordered" evidence="5">
    <location>
        <begin position="550"/>
        <end position="701"/>
    </location>
</feature>
<feature type="compositionally biased region" description="Acidic residues" evidence="5">
    <location>
        <begin position="2279"/>
        <end position="2293"/>
    </location>
</feature>
<feature type="compositionally biased region" description="Acidic residues" evidence="5">
    <location>
        <begin position="3056"/>
        <end position="3066"/>
    </location>
</feature>
<dbReference type="SUPFAM" id="SSF52743">
    <property type="entry name" value="Subtilisin-like"/>
    <property type="match status" value="1"/>
</dbReference>
<feature type="compositionally biased region" description="Acidic residues" evidence="5">
    <location>
        <begin position="1421"/>
        <end position="1431"/>
    </location>
</feature>
<feature type="compositionally biased region" description="Basic and acidic residues" evidence="5">
    <location>
        <begin position="686"/>
        <end position="701"/>
    </location>
</feature>
<feature type="region of interest" description="Disordered" evidence="5">
    <location>
        <begin position="910"/>
        <end position="943"/>
    </location>
</feature>
<accession>A0ABY4WQ57</accession>
<evidence type="ECO:0000313" key="9">
    <source>
        <dbReference type="Proteomes" id="UP001056255"/>
    </source>
</evidence>
<dbReference type="InterPro" id="IPR015500">
    <property type="entry name" value="Peptidase_S8_subtilisin-rel"/>
</dbReference>
<evidence type="ECO:0000256" key="3">
    <source>
        <dbReference type="ARBA" id="ARBA00022825"/>
    </source>
</evidence>
<dbReference type="InterPro" id="IPR036852">
    <property type="entry name" value="Peptidase_S8/S53_dom_sf"/>
</dbReference>
<feature type="compositionally biased region" description="Acidic residues" evidence="5">
    <location>
        <begin position="2688"/>
        <end position="2702"/>
    </location>
</feature>
<feature type="compositionally biased region" description="Basic and acidic residues" evidence="5">
    <location>
        <begin position="2968"/>
        <end position="2980"/>
    </location>
</feature>
<feature type="active site" description="Charge relay system" evidence="4">
    <location>
        <position position="280"/>
    </location>
</feature>
<feature type="domain" description="Peptidase S8/S53" evidence="7">
    <location>
        <begin position="276"/>
        <end position="521"/>
    </location>
</feature>
<keyword evidence="2 4" id="KW-0378">Hydrolase</keyword>
<feature type="region of interest" description="Disordered" evidence="5">
    <location>
        <begin position="1369"/>
        <end position="1509"/>
    </location>
</feature>
<keyword evidence="3 4" id="KW-0720">Serine protease</keyword>
<feature type="compositionally biased region" description="Acidic residues" evidence="5">
    <location>
        <begin position="1012"/>
        <end position="1022"/>
    </location>
</feature>
<feature type="region of interest" description="Disordered" evidence="5">
    <location>
        <begin position="1778"/>
        <end position="1918"/>
    </location>
</feature>
<feature type="region of interest" description="Disordered" evidence="5">
    <location>
        <begin position="2945"/>
        <end position="2986"/>
    </location>
</feature>
<feature type="compositionally biased region" description="Low complexity" evidence="5">
    <location>
        <begin position="2602"/>
        <end position="2611"/>
    </location>
</feature>
<feature type="region of interest" description="Disordered" evidence="5">
    <location>
        <begin position="2135"/>
        <end position="2157"/>
    </location>
</feature>
<feature type="compositionally biased region" description="Acidic residues" evidence="5">
    <location>
        <begin position="1052"/>
        <end position="1066"/>
    </location>
</feature>
<feature type="compositionally biased region" description="Low complexity" evidence="5">
    <location>
        <begin position="1784"/>
        <end position="1793"/>
    </location>
</feature>
<feature type="compositionally biased region" description="Acidic residues" evidence="5">
    <location>
        <begin position="2239"/>
        <end position="2249"/>
    </location>
</feature>
<dbReference type="PROSITE" id="PS00137">
    <property type="entry name" value="SUBTILASE_HIS"/>
    <property type="match status" value="1"/>
</dbReference>
<evidence type="ECO:0000256" key="6">
    <source>
        <dbReference type="SAM" id="Phobius"/>
    </source>
</evidence>
<feature type="compositionally biased region" description="Basic and acidic residues" evidence="5">
    <location>
        <begin position="3090"/>
        <end position="3100"/>
    </location>
</feature>
<feature type="active site" description="Charge relay system" evidence="4">
    <location>
        <position position="328"/>
    </location>
</feature>
<feature type="compositionally biased region" description="Acidic residues" evidence="5">
    <location>
        <begin position="594"/>
        <end position="607"/>
    </location>
</feature>
<proteinExistence type="inferred from homology"/>
<keyword evidence="6" id="KW-0812">Transmembrane</keyword>
<sequence>MTENKNHTDADQKTYSPASTILRKTIVSLSALAFCTLTAIAVNELRTPTYSGKVYLEGVKHTIMPPSTLPISVANAEPNAPRIPFEQSLAGKGVEYPIDAERPWFQEALRNYPDSEYWRNQVAIHLAQPRTPGWVKFESYHVSQGRNPILLPTFARMVESKHVPDVLTVRIVESAEPLTALEDIGFSHLRSVDSANPSTAVHVYEIPKELTFAQALEASNAHANVAFAEPDYLIEWALAPNESNAGISNGNAWWLNQLRAYDAWETTTDASAIGPVAVYDQGILRSHEDLRNNFWVNPDEIAGNGVDDDGNGIVDDINGRTNQVFGGHGTPVAGTICGEGNNGIGYVGSAWKCQLMDTGGPLSFSAAVSDAMASLRYATDKGSRISNHSWGISGDYSQAFKDLITEIESDDHLMVIASHNFNRNIDNSPVYPASYDNDNILSIAASNQGEGRISYSNYGAVSVDIAAPTEFTTANSSGGYSGFSGTSQATPVVTGAVALAWAMDPSMNFREIKALVMNTARPVGAWRGLTVSEGILDMKTLVESVIVDTDGDGILDDEDPDDDNDGVPDEEDAFPKDATETVDTDGDGIGNNADNDDDGDGVNDDEDWRPLDPNEQYDTDGDGIGNSQDDDDDNDGVLDVNDAFPLDANETTDTDGDGVGDNSDVFPNDQNEWSDSDGDGVGDNGDIDRDNDGLSDDLESRTSADINNWPVLTGNARFNDGVLSGNGGYWNSQANSNRFSSYGFNDRYALNFTVDSLGTYNMFGLGNVESSASYTDIDYAFYVVGSTLYIYESGSSRGTFGSVAVGDTLSIQVSEGAIAYYRNDTLVRSTSYNGDTPDFYVDSSFYSGAIQLSNISLSPLSGSGFSVDADNDGINNDVDLDSDNDTIPDVIEAGLADADGNLTVDAINLQGSVDPAPDTDNDGIPDFLDLESQNPENDGTAFDMHGYDFAAFDSNGDGKLDGNDELGGNDVNGNGVDDRAEDADGDGISNPNDDDDDNDGTLDVNDAFPFDPNEDTDSDGDGVGDNGDAFPTDATETKDTDGDGVGDNTDAFPDDASETTDTDGDGVGDNTDAFPNDASETTDSDGDGVGDNSDIDRDNDGLSDELELRTKADIVDWPVLYGASFSNGELSANGGTWRYQANSVRFSEYGYRDNYRLNFTVESLGSNNMFGLGTAESSANYPDIDYAFYIVNTTLYIYESGSYRGNFGANSVATGDTLSLEVNKGTIRYLRNGEEIRTVSYSGETPDFYVDSSFYSGAIRLSGIELSPLSGAGFAIDKDADGINNDVDLDSDNDTIPDVIEAGLADADGDLKVDSVNLQGSIDPAPDSDGDGIPDYLDLESQNAANDGTAFDMHGYDFAAFDSNGDGKLDGNDELGGNDVNGNGVDDRAEDADGDGLSNPNDDDDDNDGTLDVNDAFPFDPNEDTDSDGDGVGDNADAFPTDATETQDTDGDGVGDNSDAFPQDASETTDTDGDGVGDNSDAFPNDASETTDSDGDGVGDNSDIDRDNDGLADELELRTKADIVDWPVLYGASFSNGELSANGGTWRYQANSVRFSEYGYRDNYRLNFTVESLGSNNMFGLGSAESSANYPDIDYAFYIVNTTLYIYESGSYRGNFGANSVATGDTLSLEVNNGTIRYLRNGEEIRAVSYSGETPDFYVDSSFYNGAIRLSDISLTPMSGSGVSADADQDGVNNDVDLDSDNDTIPDVIEAGLTDADGDLKVDSVDLQGTVDPAPDSDGDGIPDYLDLESQNAANDGTAFDMHGYDFAAFDSNGDGKLDGNDELGGNDVNGNGVDDRAEDADGDGLSNPNDDDDDNDGTLDVNDAFPFDPNEDTDSDGDGVGDNGDAFPTDATETQDTDGDGVGDNADAFPQDASETSDTDGDGVGDNTDAFPNDASETTDSDGDGVGDNSDIDRDNDGLADELELRTKADIVDWPVLYGASFSNGELSANGGTWRYQANSIRFSEYSYRDNYRLNFTVESLGSNNMFGLGNAESSANYPDIDYAFYIVNTTLYIYESGSYRGNFGANSVATGDTLSLEVNNGTIRYLRNGEEIRAVSYSGETPDFYVDSSFYNGAIRLSNISLTPMSGSGVSADADQDGVNNDIDLDSDNDTIPDVIEAGLADADGDLKVDSVNLQGTVDPAPDSDGDGIPDYLDLESQNAANDGTAFDMHSYDFAAFDSNGDGKLDGNDELGGNDVNGNGVDDRAEDADGDGLSNPNDDDDDNDGTLDINDAFPFDPNEDTDSDGDGVGDNGDAFPTDATETQDTDGDGVGDNADAFPDDVSESTDTDGDGVGDNADAFPNDASETTDSDGDGVGDNSDIDRDNDGLADELELRTKADIVDWPVLYGASFSNGELSANGGTWRYQANSIRFSEYGYRDNYRLNFTVESLGTNNMFGLGNAESSANYPDIDYAFYIVNTTLYIYESGSYRGNFGANSVATGDTLSLEVNNGTIRYLRNGEEIRAVSYSGETPDFYVDSSFYNGAIRLSNISLTPMSGSGVSADADQDGVNNDIDLDSDNDTIPDVIEAGLADADGDLKVDSVNLQGTVDPAPDSDGDGIPDYLDLESQNAANDGTAFDMHGYDFAAFDSNGDGKLDGNDDLGGNDVNGNGVDDRAEDADGDGLSNPNDDDDDNDGTLDVNDAFPFDPNEDTDSDGDGVGDNGDAFPTDATETKDTDGDGVGDNADAFPDDASETTDTDSDGVGDNADVFPNDASETTDSDGDGVGDNSDIDKDNDGLSDELEARTSAPVDDWPVLTGNAAFTDGVLTANGGSWGYQANSNRFSSYGFTDQYKLSFHVDALGTYNMFGLGNVEGSASYTDIDYAFYIAGTTLYIYESGAYRGSFGSVAVGDDLTLEVNNGTIVYYRNGTLVRSVNYSGDTPDFYLDTSFYSGAIRLSGIELSPLSGAGFAIDKDADGVKNDVDLDSDNDTIPDVVEAGLADADGNLKVDNTNLQGSVDPAPDSDGDGIPDHLDLESHNPENDGTAFDMHGYQFAAFDTNGDGMLDAQDGEGGTDQNGNGVDDRAEDSDSDGLANPNDEDDDNDGTLDIYDAFPFDPNEDTDSDGDGIGDNTDAFPTDATETQDTDGDGLGDNRDMDRDNDGIANELESNINASVSDWLVLTGNASFNNGSLTGNGGYWQSQANSERFSEYGFRSHYQLSFILDSLGTYNMIGLGKEEASASYGDIDYAFYVVGSTLYIYESGSSKGSFGSIAIGDTLSIQVADRVIAYFRNNELLRTSLYEGETPDFYIDSSFYSGAIEISRFLLSPLPGTQFVADSDGDGIPNDLDLDSDNDAKPDIIEAGFEDLDNNFMVDNDNIGASVATLPDSDNDGIPDFIDLESNNPGNNGIDYDIAETSFSNFDTNGDGKLSELDEFGGLDANGNGVDDLIEAL</sequence>
<evidence type="ECO:0000256" key="5">
    <source>
        <dbReference type="SAM" id="MobiDB-lite"/>
    </source>
</evidence>
<feature type="region of interest" description="Disordered" evidence="5">
    <location>
        <begin position="2597"/>
        <end position="2751"/>
    </location>
</feature>
<keyword evidence="6" id="KW-0472">Membrane</keyword>
<feature type="compositionally biased region" description="Acidic residues" evidence="5">
    <location>
        <begin position="2648"/>
        <end position="2658"/>
    </location>
</feature>
<dbReference type="InterPro" id="IPR000209">
    <property type="entry name" value="Peptidase_S8/S53_dom"/>
</dbReference>
<reference evidence="8" key="1">
    <citation type="submission" date="2021-08" db="EMBL/GenBank/DDBJ databases">
        <authorList>
            <person name="Sakaguchi M."/>
            <person name="Kikuchi T."/>
            <person name="Urbanczyk H."/>
        </authorList>
    </citation>
    <scope>NUCLEOTIDE SEQUENCE</scope>
    <source>
        <strain evidence="8">020920N</strain>
    </source>
</reference>
<name>A0ABY4WQ57_9GAMM</name>
<feature type="region of interest" description="Disordered" evidence="5">
    <location>
        <begin position="2187"/>
        <end position="2327"/>
    </location>
</feature>
<dbReference type="Gene3D" id="3.40.50.200">
    <property type="entry name" value="Peptidase S8/S53 domain"/>
    <property type="match status" value="1"/>
</dbReference>
<evidence type="ECO:0000256" key="4">
    <source>
        <dbReference type="PROSITE-ProRule" id="PRU01240"/>
    </source>
</evidence>
<dbReference type="PANTHER" id="PTHR10199:SF119">
    <property type="entry name" value="RE20510P"/>
    <property type="match status" value="1"/>
</dbReference>
<dbReference type="PRINTS" id="PR00723">
    <property type="entry name" value="SUBTILISIN"/>
</dbReference>
<dbReference type="PANTHER" id="PTHR10199">
    <property type="entry name" value="THROMBOSPONDIN"/>
    <property type="match status" value="1"/>
</dbReference>
<keyword evidence="6" id="KW-1133">Transmembrane helix</keyword>
<dbReference type="PROSITE" id="PS51892">
    <property type="entry name" value="SUBTILASE"/>
    <property type="match status" value="1"/>
</dbReference>
<feature type="region of interest" description="Disordered" evidence="5">
    <location>
        <begin position="2999"/>
        <end position="3101"/>
    </location>
</feature>
<feature type="compositionally biased region" description="Acidic residues" evidence="5">
    <location>
        <begin position="1830"/>
        <end position="1840"/>
    </location>
</feature>
<evidence type="ECO:0000259" key="7">
    <source>
        <dbReference type="Pfam" id="PF00082"/>
    </source>
</evidence>
<feature type="compositionally biased region" description="Acidic residues" evidence="5">
    <location>
        <begin position="550"/>
        <end position="572"/>
    </location>
</feature>
<comment type="similarity">
    <text evidence="4">Belongs to the peptidase S8 family.</text>
</comment>
<feature type="compositionally biased region" description="Low complexity" evidence="5">
    <location>
        <begin position="1375"/>
        <end position="1384"/>
    </location>
</feature>
<feature type="transmembrane region" description="Helical" evidence="6">
    <location>
        <begin position="21"/>
        <end position="42"/>
    </location>
</feature>
<dbReference type="Pfam" id="PF00082">
    <property type="entry name" value="Peptidase_S8"/>
    <property type="match status" value="1"/>
</dbReference>
<feature type="region of interest" description="Disordered" evidence="5">
    <location>
        <begin position="2544"/>
        <end position="2566"/>
    </location>
</feature>
<dbReference type="Gene3D" id="4.10.1080.10">
    <property type="entry name" value="TSP type-3 repeat"/>
    <property type="match status" value="7"/>
</dbReference>
<feature type="compositionally biased region" description="Low complexity" evidence="5">
    <location>
        <begin position="2193"/>
        <end position="2202"/>
    </location>
</feature>
<dbReference type="Proteomes" id="UP001056255">
    <property type="component" value="Chromosome I"/>
</dbReference>
<dbReference type="SUPFAM" id="SSF103647">
    <property type="entry name" value="TSP type-3 repeat"/>
    <property type="match status" value="9"/>
</dbReference>
<evidence type="ECO:0000256" key="1">
    <source>
        <dbReference type="ARBA" id="ARBA00022670"/>
    </source>
</evidence>
<keyword evidence="9" id="KW-1185">Reference proteome</keyword>
<dbReference type="PROSITE" id="PS00138">
    <property type="entry name" value="SUBTILASE_SER"/>
    <property type="match status" value="1"/>
</dbReference>
<gene>
    <name evidence="8" type="ORF">K6Q96_09625</name>
</gene>
<dbReference type="InterPro" id="IPR022398">
    <property type="entry name" value="Peptidase_S8_His-AS"/>
</dbReference>
<protein>
    <submittedName>
        <fullName evidence="8">S8 family serine peptidase</fullName>
    </submittedName>
</protein>
<feature type="region of interest" description="Disordered" evidence="5">
    <location>
        <begin position="1726"/>
        <end position="1748"/>
    </location>
</feature>
<evidence type="ECO:0000313" key="8">
    <source>
        <dbReference type="EMBL" id="USH01195.1"/>
    </source>
</evidence>
<feature type="region of interest" description="Disordered" evidence="5">
    <location>
        <begin position="956"/>
        <end position="1102"/>
    </location>
</feature>
<dbReference type="InterPro" id="IPR023828">
    <property type="entry name" value="Peptidase_S8_Ser-AS"/>
</dbReference>
<evidence type="ECO:0000256" key="2">
    <source>
        <dbReference type="ARBA" id="ARBA00022801"/>
    </source>
</evidence>